<protein>
    <submittedName>
        <fullName evidence="2">Uncharacterized protein</fullName>
    </submittedName>
</protein>
<dbReference type="Proteomes" id="UP000187209">
    <property type="component" value="Unassembled WGS sequence"/>
</dbReference>
<organism evidence="2 3">
    <name type="scientific">Stentor coeruleus</name>
    <dbReference type="NCBI Taxonomy" id="5963"/>
    <lineage>
        <taxon>Eukaryota</taxon>
        <taxon>Sar</taxon>
        <taxon>Alveolata</taxon>
        <taxon>Ciliophora</taxon>
        <taxon>Postciliodesmatophora</taxon>
        <taxon>Heterotrichea</taxon>
        <taxon>Heterotrichida</taxon>
        <taxon>Stentoridae</taxon>
        <taxon>Stentor</taxon>
    </lineage>
</organism>
<feature type="transmembrane region" description="Helical" evidence="1">
    <location>
        <begin position="58"/>
        <end position="80"/>
    </location>
</feature>
<keyword evidence="1" id="KW-0812">Transmembrane</keyword>
<proteinExistence type="predicted"/>
<accession>A0A1R2CER3</accession>
<gene>
    <name evidence="2" type="ORF">SteCoe_10774</name>
</gene>
<reference evidence="2 3" key="1">
    <citation type="submission" date="2016-11" db="EMBL/GenBank/DDBJ databases">
        <title>The macronuclear genome of Stentor coeruleus: a giant cell with tiny introns.</title>
        <authorList>
            <person name="Slabodnick M."/>
            <person name="Ruby J.G."/>
            <person name="Reiff S.B."/>
            <person name="Swart E.C."/>
            <person name="Gosai S."/>
            <person name="Prabakaran S."/>
            <person name="Witkowska E."/>
            <person name="Larue G.E."/>
            <person name="Fisher S."/>
            <person name="Freeman R.M."/>
            <person name="Gunawardena J."/>
            <person name="Chu W."/>
            <person name="Stover N.A."/>
            <person name="Gregory B.D."/>
            <person name="Nowacki M."/>
            <person name="Derisi J."/>
            <person name="Roy S.W."/>
            <person name="Marshall W.F."/>
            <person name="Sood P."/>
        </authorList>
    </citation>
    <scope>NUCLEOTIDE SEQUENCE [LARGE SCALE GENOMIC DNA]</scope>
    <source>
        <strain evidence="2">WM001</strain>
    </source>
</reference>
<evidence type="ECO:0000256" key="1">
    <source>
        <dbReference type="SAM" id="Phobius"/>
    </source>
</evidence>
<feature type="transmembrane region" description="Helical" evidence="1">
    <location>
        <begin position="12"/>
        <end position="31"/>
    </location>
</feature>
<keyword evidence="3" id="KW-1185">Reference proteome</keyword>
<sequence length="135" mass="15098">MEKKPKPQLRENYITYAAIYSLGCILTPITIYTSDTLFKRFCGFHSRMLGLKGRSPKAIFGMAVGLSIIYSSITLNLYYWGLLKIVGIKSIYDIEGIISDQFADENGGFGKEISNALDDLNTDNKEVSKIEKPNS</sequence>
<dbReference type="OrthoDB" id="322507at2759"/>
<dbReference type="AlphaFoldDB" id="A0A1R2CER3"/>
<keyword evidence="1" id="KW-1133">Transmembrane helix</keyword>
<name>A0A1R2CER3_9CILI</name>
<dbReference type="EMBL" id="MPUH01000175">
    <property type="protein sequence ID" value="OMJ87518.1"/>
    <property type="molecule type" value="Genomic_DNA"/>
</dbReference>
<keyword evidence="1" id="KW-0472">Membrane</keyword>
<evidence type="ECO:0000313" key="2">
    <source>
        <dbReference type="EMBL" id="OMJ87518.1"/>
    </source>
</evidence>
<comment type="caution">
    <text evidence="2">The sequence shown here is derived from an EMBL/GenBank/DDBJ whole genome shotgun (WGS) entry which is preliminary data.</text>
</comment>
<evidence type="ECO:0000313" key="3">
    <source>
        <dbReference type="Proteomes" id="UP000187209"/>
    </source>
</evidence>